<dbReference type="Gene3D" id="3.40.190.10">
    <property type="entry name" value="Periplasmic binding protein-like II"/>
    <property type="match status" value="2"/>
</dbReference>
<name>A0ABW9SMV6_9BURK</name>
<accession>A0ABW9SMV6</accession>
<evidence type="ECO:0000313" key="2">
    <source>
        <dbReference type="EMBL" id="MTW33503.1"/>
    </source>
</evidence>
<evidence type="ECO:0000313" key="3">
    <source>
        <dbReference type="Proteomes" id="UP000735592"/>
    </source>
</evidence>
<dbReference type="EMBL" id="WNKW01000003">
    <property type="protein sequence ID" value="MTW33503.1"/>
    <property type="molecule type" value="Genomic_DNA"/>
</dbReference>
<keyword evidence="1" id="KW-0732">Signal</keyword>
<feature type="chain" id="PRO_5046914508" evidence="1">
    <location>
        <begin position="27"/>
        <end position="306"/>
    </location>
</feature>
<gene>
    <name evidence="2" type="ORF">GM655_11775</name>
</gene>
<protein>
    <submittedName>
        <fullName evidence="2">Transporter substrate-binding domain-containing protein</fullName>
    </submittedName>
</protein>
<evidence type="ECO:0000256" key="1">
    <source>
        <dbReference type="SAM" id="SignalP"/>
    </source>
</evidence>
<proteinExistence type="predicted"/>
<feature type="signal peptide" evidence="1">
    <location>
        <begin position="1"/>
        <end position="26"/>
    </location>
</feature>
<organism evidence="2 3">
    <name type="scientific">Pseudoduganella danionis</name>
    <dbReference type="NCBI Taxonomy" id="1890295"/>
    <lineage>
        <taxon>Bacteria</taxon>
        <taxon>Pseudomonadati</taxon>
        <taxon>Pseudomonadota</taxon>
        <taxon>Betaproteobacteria</taxon>
        <taxon>Burkholderiales</taxon>
        <taxon>Oxalobacteraceae</taxon>
        <taxon>Telluria group</taxon>
        <taxon>Pseudoduganella</taxon>
    </lineage>
</organism>
<comment type="caution">
    <text evidence="2">The sequence shown here is derived from an EMBL/GenBank/DDBJ whole genome shotgun (WGS) entry which is preliminary data.</text>
</comment>
<dbReference type="RefSeq" id="WP_155434891.1">
    <property type="nucleotide sequence ID" value="NZ_JBHLXK010000005.1"/>
</dbReference>
<keyword evidence="3" id="KW-1185">Reference proteome</keyword>
<dbReference type="SUPFAM" id="SSF53850">
    <property type="entry name" value="Periplasmic binding protein-like II"/>
    <property type="match status" value="1"/>
</dbReference>
<dbReference type="Proteomes" id="UP000735592">
    <property type="component" value="Unassembled WGS sequence"/>
</dbReference>
<sequence length="306" mass="34929">MRNYLHKLSLLILCSTLLGVHVRAQAEDIYIPRSNDREPWAPYIVELLQAALAKSPATTPDRLHWLETHMTQDRAFTQLRNNQKLDVYWSMTSQTREQGVIVIRIPLLKGLLGQRLLAIRPETASRFAQVRTLDDLRRDFRLGQGHDWPDTTIQQAAGLKTVTSSSYDTLYPMLQARRFDAIPLGINEIDDELRKHSDVDLIVEKNLALVYPAPVFFFVAPNKAALAARIESGLNRMLADGSFDAMFDKRWSKTLLSKNMKNRLIFQLANPLLSPETAEMIRRHPEYFLFPPKVDGNPTPASGLRQ</sequence>
<reference evidence="2 3" key="1">
    <citation type="submission" date="2019-11" db="EMBL/GenBank/DDBJ databases">
        <title>Type strains purchased from KCTC, JCM and DSMZ.</title>
        <authorList>
            <person name="Lu H."/>
        </authorList>
    </citation>
    <scope>NUCLEOTIDE SEQUENCE [LARGE SCALE GENOMIC DNA]</scope>
    <source>
        <strain evidence="2 3">DSM 103461</strain>
    </source>
</reference>